<name>A0A0J5ZA21_BURCE</name>
<protein>
    <submittedName>
        <fullName evidence="1">Uncharacterized protein</fullName>
    </submittedName>
</protein>
<evidence type="ECO:0000313" key="1">
    <source>
        <dbReference type="EMBL" id="KML46648.1"/>
    </source>
</evidence>
<sequence>MSTDLTGELVGRGARALIGMGVDSVKRIGRFGKYAYWEVVLRGQRIITQESWIIIRYGEVMTKGRAALDKAIPGVLERLIDRLLPMILIETLREQWNGLKNLDKQIAEIERHPQA</sequence>
<reference evidence="1 2" key="1">
    <citation type="submission" date="2015-05" db="EMBL/GenBank/DDBJ databases">
        <title>Draft genome of Burkholderia cepacia LK29.</title>
        <authorList>
            <person name="Chan X.Y."/>
        </authorList>
    </citation>
    <scope>NUCLEOTIDE SEQUENCE [LARGE SCALE GENOMIC DNA]</scope>
    <source>
        <strain evidence="1 2">LK29</strain>
    </source>
</reference>
<dbReference type="AlphaFoldDB" id="A0A0J5ZA21"/>
<dbReference type="PATRIC" id="fig|292.27.peg.8018"/>
<evidence type="ECO:0000313" key="2">
    <source>
        <dbReference type="Proteomes" id="UP000036338"/>
    </source>
</evidence>
<accession>A0A0J5ZA21</accession>
<gene>
    <name evidence="1" type="ORF">VL15_34995</name>
</gene>
<dbReference type="EMBL" id="LDWR01000075">
    <property type="protein sequence ID" value="KML46648.1"/>
    <property type="molecule type" value="Genomic_DNA"/>
</dbReference>
<comment type="caution">
    <text evidence="1">The sequence shown here is derived from an EMBL/GenBank/DDBJ whole genome shotgun (WGS) entry which is preliminary data.</text>
</comment>
<dbReference type="Proteomes" id="UP000036338">
    <property type="component" value="Unassembled WGS sequence"/>
</dbReference>
<organism evidence="1 2">
    <name type="scientific">Burkholderia cepacia</name>
    <name type="common">Pseudomonas cepacia</name>
    <dbReference type="NCBI Taxonomy" id="292"/>
    <lineage>
        <taxon>Bacteria</taxon>
        <taxon>Pseudomonadati</taxon>
        <taxon>Pseudomonadota</taxon>
        <taxon>Betaproteobacteria</taxon>
        <taxon>Burkholderiales</taxon>
        <taxon>Burkholderiaceae</taxon>
        <taxon>Burkholderia</taxon>
        <taxon>Burkholderia cepacia complex</taxon>
    </lineage>
</organism>
<proteinExistence type="predicted"/>